<dbReference type="SUPFAM" id="SSF53756">
    <property type="entry name" value="UDP-Glycosyltransferase/glycogen phosphorylase"/>
    <property type="match status" value="1"/>
</dbReference>
<protein>
    <recommendedName>
        <fullName evidence="4">Diacylglycerol glucosyltransferase N-terminal domain-containing protein</fullName>
    </recommendedName>
</protein>
<accession>A0ABW4Z7M4</accession>
<evidence type="ECO:0000256" key="2">
    <source>
        <dbReference type="ARBA" id="ARBA00022676"/>
    </source>
</evidence>
<evidence type="ECO:0000256" key="3">
    <source>
        <dbReference type="ARBA" id="ARBA00022679"/>
    </source>
</evidence>
<comment type="similarity">
    <text evidence="1">Belongs to the glycosyltransferase 28 family.</text>
</comment>
<dbReference type="Proteomes" id="UP001597389">
    <property type="component" value="Unassembled WGS sequence"/>
</dbReference>
<comment type="caution">
    <text evidence="5">The sequence shown here is derived from an EMBL/GenBank/DDBJ whole genome shotgun (WGS) entry which is preliminary data.</text>
</comment>
<organism evidence="5 6">
    <name type="scientific">Rubritalea tangerina</name>
    <dbReference type="NCBI Taxonomy" id="430798"/>
    <lineage>
        <taxon>Bacteria</taxon>
        <taxon>Pseudomonadati</taxon>
        <taxon>Verrucomicrobiota</taxon>
        <taxon>Verrucomicrobiia</taxon>
        <taxon>Verrucomicrobiales</taxon>
        <taxon>Rubritaleaceae</taxon>
        <taxon>Rubritalea</taxon>
    </lineage>
</organism>
<keyword evidence="2" id="KW-0328">Glycosyltransferase</keyword>
<evidence type="ECO:0000313" key="6">
    <source>
        <dbReference type="Proteomes" id="UP001597389"/>
    </source>
</evidence>
<dbReference type="Pfam" id="PF06925">
    <property type="entry name" value="MGDG_synth"/>
    <property type="match status" value="1"/>
</dbReference>
<evidence type="ECO:0000259" key="4">
    <source>
        <dbReference type="Pfam" id="PF06925"/>
    </source>
</evidence>
<proteinExistence type="inferred from homology"/>
<evidence type="ECO:0000313" key="5">
    <source>
        <dbReference type="EMBL" id="MFD2157817.1"/>
    </source>
</evidence>
<reference evidence="6" key="1">
    <citation type="journal article" date="2019" name="Int. J. Syst. Evol. Microbiol.">
        <title>The Global Catalogue of Microorganisms (GCM) 10K type strain sequencing project: providing services to taxonomists for standard genome sequencing and annotation.</title>
        <authorList>
            <consortium name="The Broad Institute Genomics Platform"/>
            <consortium name="The Broad Institute Genome Sequencing Center for Infectious Disease"/>
            <person name="Wu L."/>
            <person name="Ma J."/>
        </authorList>
    </citation>
    <scope>NUCLEOTIDE SEQUENCE [LARGE SCALE GENOMIC DNA]</scope>
    <source>
        <strain evidence="6">CCUG 57942</strain>
    </source>
</reference>
<sequence length="378" mass="42619">MNASVIEATPPRVIITTAGFGEGHNSAANHLAVALEPKAEVEIVDPCDIGAPWVNHQLRNFYRFITTYAPKTWSRIYKSTDRHDFSKERLPLMRRPENALHEAILSFEPDAIISTYPLYPYFLERSFQRGARRVPVFTIITDSIEINSSWTKAPTDFWCVTDNLTRDKLIAQNLDPQKIIVTGFAVHPRFQNLPRITPDDSGSPFKVLYFPTSKKPTVRRFMRAILNACPDGRTEVTVVLGRNVRKLYDRAREIQLEFPGRVQIKGWTRRVPELLCNHHLIVGKAGGATVHEAIAAQTPMLIHHLVPGQEEGNLALLQEIGAGQLTENSKQVRHAIQHMMSDDLKSWRVMKQNLLSKALPCGANAAANFILNHLAKSQ</sequence>
<dbReference type="EMBL" id="JBHUJB010000013">
    <property type="protein sequence ID" value="MFD2157817.1"/>
    <property type="molecule type" value="Genomic_DNA"/>
</dbReference>
<dbReference type="RefSeq" id="WP_377089030.1">
    <property type="nucleotide sequence ID" value="NZ_JBHSJL010000014.1"/>
</dbReference>
<dbReference type="InterPro" id="IPR009695">
    <property type="entry name" value="Diacylglyc_glucosyltr_N"/>
</dbReference>
<feature type="domain" description="Diacylglycerol glucosyltransferase N-terminal" evidence="4">
    <location>
        <begin position="24"/>
        <end position="186"/>
    </location>
</feature>
<gene>
    <name evidence="5" type="ORF">ACFSW8_02775</name>
</gene>
<dbReference type="Gene3D" id="3.40.50.2000">
    <property type="entry name" value="Glycogen Phosphorylase B"/>
    <property type="match status" value="1"/>
</dbReference>
<dbReference type="PANTHER" id="PTHR43025:SF3">
    <property type="entry name" value="MONOGALACTOSYLDIACYLGLYCEROL SYNTHASE 1, CHLOROPLASTIC"/>
    <property type="match status" value="1"/>
</dbReference>
<evidence type="ECO:0000256" key="1">
    <source>
        <dbReference type="ARBA" id="ARBA00006962"/>
    </source>
</evidence>
<name>A0ABW4Z7M4_9BACT</name>
<dbReference type="InterPro" id="IPR050519">
    <property type="entry name" value="Glycosyltransf_28_UgtP"/>
</dbReference>
<keyword evidence="3" id="KW-0808">Transferase</keyword>
<dbReference type="PANTHER" id="PTHR43025">
    <property type="entry name" value="MONOGALACTOSYLDIACYLGLYCEROL SYNTHASE"/>
    <property type="match status" value="1"/>
</dbReference>
<keyword evidence="6" id="KW-1185">Reference proteome</keyword>